<gene>
    <name evidence="3" type="ORF">MNB_SM-4-220</name>
</gene>
<dbReference type="AlphaFoldDB" id="A0A1W1BS78"/>
<dbReference type="SUPFAM" id="SSF48452">
    <property type="entry name" value="TPR-like"/>
    <property type="match status" value="1"/>
</dbReference>
<dbReference type="Pfam" id="PF14559">
    <property type="entry name" value="TPR_19"/>
    <property type="match status" value="1"/>
</dbReference>
<dbReference type="SMART" id="SM00028">
    <property type="entry name" value="TPR"/>
    <property type="match status" value="3"/>
</dbReference>
<proteinExistence type="predicted"/>
<keyword evidence="1" id="KW-0677">Repeat</keyword>
<dbReference type="Gene3D" id="1.25.40.10">
    <property type="entry name" value="Tetratricopeptide repeat domain"/>
    <property type="match status" value="1"/>
</dbReference>
<name>A0A1W1BS78_9ZZZZ</name>
<evidence type="ECO:0000313" key="3">
    <source>
        <dbReference type="EMBL" id="SFV56311.1"/>
    </source>
</evidence>
<dbReference type="PANTHER" id="PTHR44943">
    <property type="entry name" value="CELLULOSE SYNTHASE OPERON PROTEIN C"/>
    <property type="match status" value="1"/>
</dbReference>
<reference evidence="3" key="1">
    <citation type="submission" date="2016-10" db="EMBL/GenBank/DDBJ databases">
        <authorList>
            <person name="de Groot N.N."/>
        </authorList>
    </citation>
    <scope>NUCLEOTIDE SEQUENCE</scope>
</reference>
<dbReference type="PANTHER" id="PTHR44943:SF8">
    <property type="entry name" value="TPR REPEAT-CONTAINING PROTEIN MJ0263"/>
    <property type="match status" value="1"/>
</dbReference>
<accession>A0A1W1BS78</accession>
<dbReference type="InterPro" id="IPR019734">
    <property type="entry name" value="TPR_rpt"/>
</dbReference>
<keyword evidence="2" id="KW-0802">TPR repeat</keyword>
<evidence type="ECO:0000256" key="1">
    <source>
        <dbReference type="ARBA" id="ARBA00022737"/>
    </source>
</evidence>
<dbReference type="InterPro" id="IPR051685">
    <property type="entry name" value="Ycf3/AcsC/BcsC/TPR_MFPF"/>
</dbReference>
<evidence type="ECO:0000256" key="2">
    <source>
        <dbReference type="ARBA" id="ARBA00022803"/>
    </source>
</evidence>
<dbReference type="PROSITE" id="PS50005">
    <property type="entry name" value="TPR"/>
    <property type="match status" value="2"/>
</dbReference>
<organism evidence="3">
    <name type="scientific">hydrothermal vent metagenome</name>
    <dbReference type="NCBI Taxonomy" id="652676"/>
    <lineage>
        <taxon>unclassified sequences</taxon>
        <taxon>metagenomes</taxon>
        <taxon>ecological metagenomes</taxon>
    </lineage>
</organism>
<protein>
    <submittedName>
        <fullName evidence="3">Uncharacterized protein</fullName>
    </submittedName>
</protein>
<dbReference type="InterPro" id="IPR011990">
    <property type="entry name" value="TPR-like_helical_dom_sf"/>
</dbReference>
<sequence length="163" mass="18398">MTLFQILMLGASAFFVYKIYEHIQTLNEPQENLSEPNRTAESFSTFDSSSLLEKADAEVVAGHLDKALAIYSEANIKEPKSGETLFKMAFTLGLQERNEEALEYYKDALEVDSENPFSHLEMAYIYLKDDEHASARTHLNTALELDPNLEKATVELEKLNSGI</sequence>
<dbReference type="EMBL" id="FPHF01000032">
    <property type="protein sequence ID" value="SFV56311.1"/>
    <property type="molecule type" value="Genomic_DNA"/>
</dbReference>